<evidence type="ECO:0000256" key="6">
    <source>
        <dbReference type="ARBA" id="ARBA00023015"/>
    </source>
</evidence>
<feature type="region of interest" description="Disordered" evidence="10">
    <location>
        <begin position="1"/>
        <end position="37"/>
    </location>
</feature>
<evidence type="ECO:0000313" key="13">
    <source>
        <dbReference type="Proteomes" id="UP001231189"/>
    </source>
</evidence>
<keyword evidence="5" id="KW-0862">Zinc</keyword>
<reference evidence="12" key="1">
    <citation type="submission" date="2023-07" db="EMBL/GenBank/DDBJ databases">
        <title>A chromosome-level genome assembly of Lolium multiflorum.</title>
        <authorList>
            <person name="Chen Y."/>
            <person name="Copetti D."/>
            <person name="Kolliker R."/>
            <person name="Studer B."/>
        </authorList>
    </citation>
    <scope>NUCLEOTIDE SEQUENCE</scope>
    <source>
        <strain evidence="12">02402/16</strain>
        <tissue evidence="12">Leaf</tissue>
    </source>
</reference>
<dbReference type="GO" id="GO:0008270">
    <property type="term" value="F:zinc ion binding"/>
    <property type="evidence" value="ECO:0007669"/>
    <property type="project" value="UniProtKB-KW"/>
</dbReference>
<keyword evidence="7" id="KW-0804">Transcription</keyword>
<dbReference type="PROSITE" id="PS00028">
    <property type="entry name" value="ZINC_FINGER_C2H2_1"/>
    <property type="match status" value="2"/>
</dbReference>
<keyword evidence="4 9" id="KW-0863">Zinc-finger</keyword>
<dbReference type="SUPFAM" id="SSF57667">
    <property type="entry name" value="beta-beta-alpha zinc fingers"/>
    <property type="match status" value="2"/>
</dbReference>
<keyword evidence="13" id="KW-1185">Reference proteome</keyword>
<evidence type="ECO:0000256" key="9">
    <source>
        <dbReference type="PROSITE-ProRule" id="PRU00042"/>
    </source>
</evidence>
<dbReference type="PANTHER" id="PTHR26374">
    <property type="entry name" value="ZINC FINGER PROTEIN ZAT5"/>
    <property type="match status" value="1"/>
</dbReference>
<feature type="domain" description="C2H2-type" evidence="11">
    <location>
        <begin position="104"/>
        <end position="131"/>
    </location>
</feature>
<dbReference type="Gene3D" id="3.30.160.60">
    <property type="entry name" value="Classic Zinc Finger"/>
    <property type="match status" value="1"/>
</dbReference>
<evidence type="ECO:0000313" key="12">
    <source>
        <dbReference type="EMBL" id="KAK1642861.1"/>
    </source>
</evidence>
<feature type="domain" description="C2H2-type" evidence="11">
    <location>
        <begin position="53"/>
        <end position="80"/>
    </location>
</feature>
<protein>
    <recommendedName>
        <fullName evidence="11">C2H2-type domain-containing protein</fullName>
    </recommendedName>
</protein>
<sequence length="169" mass="18580">MKRAREEEPVSLALSLTTESASSCTTSADSSGAAQKKRVRRGRVVATSGEGEFVCKTCSRAFTSFQALGGHRTSHLRSRHGLELGVGIAKAIRDMRRSEDKQSHECHNCGMGFETGQALGGHMRRHREEMALTGVGADDQWVWRSVELPDQETLGRVTDRPPVLLELFV</sequence>
<evidence type="ECO:0000256" key="5">
    <source>
        <dbReference type="ARBA" id="ARBA00022833"/>
    </source>
</evidence>
<evidence type="ECO:0000256" key="4">
    <source>
        <dbReference type="ARBA" id="ARBA00022771"/>
    </source>
</evidence>
<evidence type="ECO:0000256" key="1">
    <source>
        <dbReference type="ARBA" id="ARBA00004123"/>
    </source>
</evidence>
<evidence type="ECO:0000256" key="3">
    <source>
        <dbReference type="ARBA" id="ARBA00022737"/>
    </source>
</evidence>
<dbReference type="AlphaFoldDB" id="A0AAD8RZ89"/>
<evidence type="ECO:0000256" key="10">
    <source>
        <dbReference type="SAM" id="MobiDB-lite"/>
    </source>
</evidence>
<name>A0AAD8RZ89_LOLMU</name>
<dbReference type="InterPro" id="IPR013087">
    <property type="entry name" value="Znf_C2H2_type"/>
</dbReference>
<dbReference type="PANTHER" id="PTHR26374:SF418">
    <property type="entry name" value="OS05G0460900 PROTEIN"/>
    <property type="match status" value="1"/>
</dbReference>
<dbReference type="GO" id="GO:0005634">
    <property type="term" value="C:nucleus"/>
    <property type="evidence" value="ECO:0007669"/>
    <property type="project" value="UniProtKB-SubCell"/>
</dbReference>
<gene>
    <name evidence="12" type="ORF">QYE76_060666</name>
</gene>
<evidence type="ECO:0000256" key="8">
    <source>
        <dbReference type="ARBA" id="ARBA00023242"/>
    </source>
</evidence>
<keyword evidence="6" id="KW-0805">Transcription regulation</keyword>
<accession>A0AAD8RZ89</accession>
<evidence type="ECO:0000256" key="7">
    <source>
        <dbReference type="ARBA" id="ARBA00023163"/>
    </source>
</evidence>
<evidence type="ECO:0000259" key="11">
    <source>
        <dbReference type="PROSITE" id="PS50157"/>
    </source>
</evidence>
<dbReference type="PROSITE" id="PS50157">
    <property type="entry name" value="ZINC_FINGER_C2H2_2"/>
    <property type="match status" value="2"/>
</dbReference>
<dbReference type="Proteomes" id="UP001231189">
    <property type="component" value="Unassembled WGS sequence"/>
</dbReference>
<proteinExistence type="predicted"/>
<dbReference type="InterPro" id="IPR036236">
    <property type="entry name" value="Znf_C2H2_sf"/>
</dbReference>
<keyword evidence="8" id="KW-0539">Nucleus</keyword>
<dbReference type="SMART" id="SM00355">
    <property type="entry name" value="ZnF_C2H2"/>
    <property type="match status" value="2"/>
</dbReference>
<comment type="subcellular location">
    <subcellularLocation>
        <location evidence="1">Nucleus</location>
    </subcellularLocation>
</comment>
<comment type="caution">
    <text evidence="12">The sequence shown here is derived from an EMBL/GenBank/DDBJ whole genome shotgun (WGS) entry which is preliminary data.</text>
</comment>
<keyword evidence="2" id="KW-0479">Metal-binding</keyword>
<dbReference type="Pfam" id="PF13912">
    <property type="entry name" value="zf-C2H2_6"/>
    <property type="match status" value="2"/>
</dbReference>
<organism evidence="12 13">
    <name type="scientific">Lolium multiflorum</name>
    <name type="common">Italian ryegrass</name>
    <name type="synonym">Lolium perenne subsp. multiflorum</name>
    <dbReference type="NCBI Taxonomy" id="4521"/>
    <lineage>
        <taxon>Eukaryota</taxon>
        <taxon>Viridiplantae</taxon>
        <taxon>Streptophyta</taxon>
        <taxon>Embryophyta</taxon>
        <taxon>Tracheophyta</taxon>
        <taxon>Spermatophyta</taxon>
        <taxon>Magnoliopsida</taxon>
        <taxon>Liliopsida</taxon>
        <taxon>Poales</taxon>
        <taxon>Poaceae</taxon>
        <taxon>BOP clade</taxon>
        <taxon>Pooideae</taxon>
        <taxon>Poodae</taxon>
        <taxon>Poeae</taxon>
        <taxon>Poeae Chloroplast Group 2 (Poeae type)</taxon>
        <taxon>Loliodinae</taxon>
        <taxon>Loliinae</taxon>
        <taxon>Lolium</taxon>
    </lineage>
</organism>
<feature type="compositionally biased region" description="Low complexity" evidence="10">
    <location>
        <begin position="11"/>
        <end position="34"/>
    </location>
</feature>
<dbReference type="EMBL" id="JAUUTY010000004">
    <property type="protein sequence ID" value="KAK1642861.1"/>
    <property type="molecule type" value="Genomic_DNA"/>
</dbReference>
<evidence type="ECO:0000256" key="2">
    <source>
        <dbReference type="ARBA" id="ARBA00022723"/>
    </source>
</evidence>
<keyword evidence="3" id="KW-0677">Repeat</keyword>